<evidence type="ECO:0000313" key="2">
    <source>
        <dbReference type="Proteomes" id="UP001500279"/>
    </source>
</evidence>
<accession>A0ABP3VL07</accession>
<dbReference type="Proteomes" id="UP001500279">
    <property type="component" value="Unassembled WGS sequence"/>
</dbReference>
<sequence length="90" mass="9972">MLVSFRNFSARIKCTRIEAKRIAGHPVECLPVGCLIEWGIESTSLLAFLGKESSEQFGVGDEASMARKYISTEKVSIVSESGLCHDREQH</sequence>
<proteinExistence type="predicted"/>
<comment type="caution">
    <text evidence="1">The sequence shown here is derived from an EMBL/GenBank/DDBJ whole genome shotgun (WGS) entry which is preliminary data.</text>
</comment>
<evidence type="ECO:0000313" key="1">
    <source>
        <dbReference type="EMBL" id="GAA0762696.1"/>
    </source>
</evidence>
<protein>
    <submittedName>
        <fullName evidence="1">Uncharacterized protein</fullName>
    </submittedName>
</protein>
<dbReference type="EMBL" id="BAAAEW010000033">
    <property type="protein sequence ID" value="GAA0762696.1"/>
    <property type="molecule type" value="Genomic_DNA"/>
</dbReference>
<keyword evidence="2" id="KW-1185">Reference proteome</keyword>
<organism evidence="1 2">
    <name type="scientific">Ideonella azotifigens</name>
    <dbReference type="NCBI Taxonomy" id="513160"/>
    <lineage>
        <taxon>Bacteria</taxon>
        <taxon>Pseudomonadati</taxon>
        <taxon>Pseudomonadota</taxon>
        <taxon>Betaproteobacteria</taxon>
        <taxon>Burkholderiales</taxon>
        <taxon>Sphaerotilaceae</taxon>
        <taxon>Ideonella</taxon>
    </lineage>
</organism>
<name>A0ABP3VL07_9BURK</name>
<gene>
    <name evidence="1" type="ORF">GCM10009107_47450</name>
</gene>
<reference evidence="2" key="1">
    <citation type="journal article" date="2019" name="Int. J. Syst. Evol. Microbiol.">
        <title>The Global Catalogue of Microorganisms (GCM) 10K type strain sequencing project: providing services to taxonomists for standard genome sequencing and annotation.</title>
        <authorList>
            <consortium name="The Broad Institute Genomics Platform"/>
            <consortium name="The Broad Institute Genome Sequencing Center for Infectious Disease"/>
            <person name="Wu L."/>
            <person name="Ma J."/>
        </authorList>
    </citation>
    <scope>NUCLEOTIDE SEQUENCE [LARGE SCALE GENOMIC DNA]</scope>
    <source>
        <strain evidence="2">JCM 15503</strain>
    </source>
</reference>